<dbReference type="InterPro" id="IPR008969">
    <property type="entry name" value="CarboxyPept-like_regulatory"/>
</dbReference>
<keyword evidence="1" id="KW-0472">Membrane</keyword>
<keyword evidence="1" id="KW-1133">Transmembrane helix</keyword>
<name>A0A2M7BC84_9BACT</name>
<feature type="transmembrane region" description="Helical" evidence="1">
    <location>
        <begin position="26"/>
        <end position="42"/>
    </location>
</feature>
<evidence type="ECO:0000313" key="2">
    <source>
        <dbReference type="EMBL" id="PIV00723.1"/>
    </source>
</evidence>
<protein>
    <recommendedName>
        <fullName evidence="4">Minus agglutinin</fullName>
    </recommendedName>
</protein>
<accession>A0A2M7BC84</accession>
<comment type="caution">
    <text evidence="2">The sequence shown here is derived from an EMBL/GenBank/DDBJ whole genome shotgun (WGS) entry which is preliminary data.</text>
</comment>
<dbReference type="SUPFAM" id="SSF49464">
    <property type="entry name" value="Carboxypeptidase regulatory domain-like"/>
    <property type="match status" value="1"/>
</dbReference>
<evidence type="ECO:0008006" key="4">
    <source>
        <dbReference type="Google" id="ProtNLM"/>
    </source>
</evidence>
<dbReference type="Proteomes" id="UP000229631">
    <property type="component" value="Unassembled WGS sequence"/>
</dbReference>
<dbReference type="EMBL" id="PEVC01000043">
    <property type="protein sequence ID" value="PIV00723.1"/>
    <property type="molecule type" value="Genomic_DNA"/>
</dbReference>
<reference evidence="3" key="1">
    <citation type="submission" date="2017-09" db="EMBL/GenBank/DDBJ databases">
        <title>Depth-based differentiation of microbial function through sediment-hosted aquifers and enrichment of novel symbionts in the deep terrestrial subsurface.</title>
        <authorList>
            <person name="Probst A.J."/>
            <person name="Ladd B."/>
            <person name="Jarett J.K."/>
            <person name="Geller-Mcgrath D.E."/>
            <person name="Sieber C.M.K."/>
            <person name="Emerson J.B."/>
            <person name="Anantharaman K."/>
            <person name="Thomas B.C."/>
            <person name="Malmstrom R."/>
            <person name="Stieglmeier M."/>
            <person name="Klingl A."/>
            <person name="Woyke T."/>
            <person name="Ryan C.M."/>
            <person name="Banfield J.F."/>
        </authorList>
    </citation>
    <scope>NUCLEOTIDE SEQUENCE [LARGE SCALE GENOMIC DNA]</scope>
</reference>
<keyword evidence="1" id="KW-0812">Transmembrane</keyword>
<feature type="transmembrane region" description="Helical" evidence="1">
    <location>
        <begin position="48"/>
        <end position="68"/>
    </location>
</feature>
<gene>
    <name evidence="2" type="ORF">COS54_02355</name>
</gene>
<proteinExistence type="predicted"/>
<dbReference type="AlphaFoldDB" id="A0A2M7BC84"/>
<organism evidence="2 3">
    <name type="scientific">Candidatus Shapirobacteria bacterium CG03_land_8_20_14_0_80_39_12</name>
    <dbReference type="NCBI Taxonomy" id="1974879"/>
    <lineage>
        <taxon>Bacteria</taxon>
        <taxon>Candidatus Shapironibacteriota</taxon>
    </lineage>
</organism>
<evidence type="ECO:0000313" key="3">
    <source>
        <dbReference type="Proteomes" id="UP000229631"/>
    </source>
</evidence>
<evidence type="ECO:0000256" key="1">
    <source>
        <dbReference type="SAM" id="Phobius"/>
    </source>
</evidence>
<sequence length="271" mass="29601">MEQHPVPQPLTSYEFRLVGDMTLKQFFKLASGVILALIVYGINPPAFIKWPLIILFVLIGVGMAFLPLEGRPLDVWIVAFFKRIYSPTQYLWKQKGLNKETSLAKPASQTPVIKPITPPITPSPVNISPTPPIPPPPVVSSPAPATVLKSSPLPPLRPKFVPPSISPMARVQAKFVPNIIIPATPTMPNLLAGFTHDKNGKIIEGVILEIRDSSGNPVRAFKSNKLGQFISATPLPNGVYEIEAEKEGFPFDIIKIELTGKVLSPIEIVSK</sequence>